<dbReference type="VEuPathDB" id="PiroplasmaDB:TA05470"/>
<name>A0A3B0MQV8_THEAN</name>
<gene>
    <name evidence="3" type="ORF">TAT_000231200</name>
    <name evidence="2" type="ORF">TAV_000231300</name>
</gene>
<dbReference type="EMBL" id="UIVT01000003">
    <property type="protein sequence ID" value="SVP93321.1"/>
    <property type="molecule type" value="Genomic_DNA"/>
</dbReference>
<dbReference type="EMBL" id="UIVS01000003">
    <property type="protein sequence ID" value="SVP92517.1"/>
    <property type="molecule type" value="Genomic_DNA"/>
</dbReference>
<protein>
    <submittedName>
        <fullName evidence="2">Uncharacterized protein</fullName>
    </submittedName>
</protein>
<dbReference type="AlphaFoldDB" id="A0A3B0MQV8"/>
<evidence type="ECO:0000256" key="1">
    <source>
        <dbReference type="SAM" id="Coils"/>
    </source>
</evidence>
<accession>A0A3B0MQV8</accession>
<keyword evidence="1" id="KW-0175">Coiled coil</keyword>
<sequence>MNWELLRSRLHIDQIDLWNQVNKLLQESPLQTHQKDYEHTSEFYIWLISRILEDNNRKGTRESKTVQTEQDSTEPELENLIKELELENKILEECYEKVPGPENYYKEEDLIIKVCCEGDSINWETTSNLIKLMKFREDKYIEKCLSLLKKKNDLFRKIIAAQYLSIVSLKQIHSRNRTKDFERPKFISKETKSELERKIEDLKEQNQLLNSRLEIYKSELEKFYPQNNSSCPKEENFNL</sequence>
<feature type="coiled-coil region" evidence="1">
    <location>
        <begin position="185"/>
        <end position="219"/>
    </location>
</feature>
<reference evidence="2" key="1">
    <citation type="submission" date="2018-07" db="EMBL/GenBank/DDBJ databases">
        <authorList>
            <person name="Quirk P.G."/>
            <person name="Krulwich T.A."/>
        </authorList>
    </citation>
    <scope>NUCLEOTIDE SEQUENCE</scope>
    <source>
        <strain evidence="2">Anand</strain>
    </source>
</reference>
<evidence type="ECO:0000313" key="3">
    <source>
        <dbReference type="EMBL" id="SVP93321.1"/>
    </source>
</evidence>
<organism evidence="2">
    <name type="scientific">Theileria annulata</name>
    <dbReference type="NCBI Taxonomy" id="5874"/>
    <lineage>
        <taxon>Eukaryota</taxon>
        <taxon>Sar</taxon>
        <taxon>Alveolata</taxon>
        <taxon>Apicomplexa</taxon>
        <taxon>Aconoidasida</taxon>
        <taxon>Piroplasmida</taxon>
        <taxon>Theileriidae</taxon>
        <taxon>Theileria</taxon>
    </lineage>
</organism>
<proteinExistence type="predicted"/>
<evidence type="ECO:0000313" key="2">
    <source>
        <dbReference type="EMBL" id="SVP92517.1"/>
    </source>
</evidence>